<evidence type="ECO:0000256" key="5">
    <source>
        <dbReference type="ARBA" id="ARBA00023002"/>
    </source>
</evidence>
<proteinExistence type="inferred from homology"/>
<dbReference type="PANTHER" id="PTHR24296">
    <property type="entry name" value="CYTOCHROME P450"/>
    <property type="match status" value="1"/>
</dbReference>
<organism evidence="9 10">
    <name type="scientific">Parasponia andersonii</name>
    <name type="common">Sponia andersonii</name>
    <dbReference type="NCBI Taxonomy" id="3476"/>
    <lineage>
        <taxon>Eukaryota</taxon>
        <taxon>Viridiplantae</taxon>
        <taxon>Streptophyta</taxon>
        <taxon>Embryophyta</taxon>
        <taxon>Tracheophyta</taxon>
        <taxon>Spermatophyta</taxon>
        <taxon>Magnoliopsida</taxon>
        <taxon>eudicotyledons</taxon>
        <taxon>Gunneridae</taxon>
        <taxon>Pentapetalae</taxon>
        <taxon>rosids</taxon>
        <taxon>fabids</taxon>
        <taxon>Rosales</taxon>
        <taxon>Cannabaceae</taxon>
        <taxon>Parasponia</taxon>
    </lineage>
</organism>
<comment type="similarity">
    <text evidence="2">Belongs to the cytochrome P450 family.</text>
</comment>
<dbReference type="Proteomes" id="UP000237105">
    <property type="component" value="Unassembled WGS sequence"/>
</dbReference>
<feature type="transmembrane region" description="Helical" evidence="8">
    <location>
        <begin position="6"/>
        <end position="25"/>
    </location>
</feature>
<reference evidence="10" key="1">
    <citation type="submission" date="2016-06" db="EMBL/GenBank/DDBJ databases">
        <title>Parallel loss of symbiosis genes in relatives of nitrogen-fixing non-legume Parasponia.</title>
        <authorList>
            <person name="Van Velzen R."/>
            <person name="Holmer R."/>
            <person name="Bu F."/>
            <person name="Rutten L."/>
            <person name="Van Zeijl A."/>
            <person name="Liu W."/>
            <person name="Santuari L."/>
            <person name="Cao Q."/>
            <person name="Sharma T."/>
            <person name="Shen D."/>
            <person name="Roswanjaya Y."/>
            <person name="Wardhani T."/>
            <person name="Kalhor M.S."/>
            <person name="Jansen J."/>
            <person name="Van den Hoogen J."/>
            <person name="Gungor B."/>
            <person name="Hartog M."/>
            <person name="Hontelez J."/>
            <person name="Verver J."/>
            <person name="Yang W.-C."/>
            <person name="Schijlen E."/>
            <person name="Repin R."/>
            <person name="Schilthuizen M."/>
            <person name="Schranz E."/>
            <person name="Heidstra R."/>
            <person name="Miyata K."/>
            <person name="Fedorova E."/>
            <person name="Kohlen W."/>
            <person name="Bisseling T."/>
            <person name="Smit S."/>
            <person name="Geurts R."/>
        </authorList>
    </citation>
    <scope>NUCLEOTIDE SEQUENCE [LARGE SCALE GENOMIC DNA]</scope>
    <source>
        <strain evidence="10">cv. WU1-14</strain>
    </source>
</reference>
<accession>A0A2P5AYG3</accession>
<comment type="caution">
    <text evidence="9">The sequence shown here is derived from an EMBL/GenBank/DDBJ whole genome shotgun (WGS) entry which is preliminary data.</text>
</comment>
<keyword evidence="8" id="KW-0812">Transmembrane</keyword>
<name>A0A2P5AYG3_PARAD</name>
<keyword evidence="3" id="KW-0349">Heme</keyword>
<comment type="cofactor">
    <cofactor evidence="1">
        <name>heme</name>
        <dbReference type="ChEBI" id="CHEBI:30413"/>
    </cofactor>
</comment>
<keyword evidence="8" id="KW-0472">Membrane</keyword>
<dbReference type="GO" id="GO:0020037">
    <property type="term" value="F:heme binding"/>
    <property type="evidence" value="ECO:0007669"/>
    <property type="project" value="InterPro"/>
</dbReference>
<evidence type="ECO:0000313" key="9">
    <source>
        <dbReference type="EMBL" id="PON41556.1"/>
    </source>
</evidence>
<keyword evidence="10" id="KW-1185">Reference proteome</keyword>
<dbReference type="InterPro" id="IPR036396">
    <property type="entry name" value="Cyt_P450_sf"/>
</dbReference>
<gene>
    <name evidence="9" type="ORF">PanWU01x14_288280</name>
</gene>
<keyword evidence="8" id="KW-1133">Transmembrane helix</keyword>
<dbReference type="GO" id="GO:0005506">
    <property type="term" value="F:iron ion binding"/>
    <property type="evidence" value="ECO:0007669"/>
    <property type="project" value="InterPro"/>
</dbReference>
<keyword evidence="7" id="KW-0503">Monooxygenase</keyword>
<evidence type="ECO:0000256" key="1">
    <source>
        <dbReference type="ARBA" id="ARBA00001971"/>
    </source>
</evidence>
<evidence type="ECO:0000256" key="3">
    <source>
        <dbReference type="ARBA" id="ARBA00022617"/>
    </source>
</evidence>
<dbReference type="OrthoDB" id="1191043at2759"/>
<dbReference type="Gene3D" id="1.10.630.10">
    <property type="entry name" value="Cytochrome P450"/>
    <property type="match status" value="1"/>
</dbReference>
<dbReference type="STRING" id="3476.A0A2P5AYG3"/>
<dbReference type="AlphaFoldDB" id="A0A2P5AYG3"/>
<dbReference type="GO" id="GO:0004497">
    <property type="term" value="F:monooxygenase activity"/>
    <property type="evidence" value="ECO:0007669"/>
    <property type="project" value="UniProtKB-KW"/>
</dbReference>
<evidence type="ECO:0000256" key="6">
    <source>
        <dbReference type="ARBA" id="ARBA00023004"/>
    </source>
</evidence>
<evidence type="ECO:0000256" key="8">
    <source>
        <dbReference type="SAM" id="Phobius"/>
    </source>
</evidence>
<evidence type="ECO:0000313" key="10">
    <source>
        <dbReference type="Proteomes" id="UP000237105"/>
    </source>
</evidence>
<keyword evidence="4" id="KW-0479">Metal-binding</keyword>
<keyword evidence="6" id="KW-0408">Iron</keyword>
<dbReference type="GO" id="GO:0016705">
    <property type="term" value="F:oxidoreductase activity, acting on paired donors, with incorporation or reduction of molecular oxygen"/>
    <property type="evidence" value="ECO:0007669"/>
    <property type="project" value="InterPro"/>
</dbReference>
<dbReference type="SUPFAM" id="SSF48264">
    <property type="entry name" value="Cytochrome P450"/>
    <property type="match status" value="1"/>
</dbReference>
<evidence type="ECO:0000256" key="7">
    <source>
        <dbReference type="ARBA" id="ARBA00023033"/>
    </source>
</evidence>
<dbReference type="EMBL" id="JXTB01000412">
    <property type="protein sequence ID" value="PON41556.1"/>
    <property type="molecule type" value="Genomic_DNA"/>
</dbReference>
<sequence length="200" mass="23289">MALMDIEIIVAVVLFLILVLIHHWWRNRNAIITNWPVVGMLPTLLHNVPCLHDFVTEVLRKSGGTLEFKGPWFTGMDFIITCDPLNIQHIMTTNFSNYPKGEEFREVLDALGDGILNVDSDLWKLQRKMFQLWCRRFSQFEPFIATTLRRKVADDLIPFLDHAYEAGIQVTFFLSSFCSMEKNTDIILTIKKFIVNRKNI</sequence>
<protein>
    <submittedName>
        <fullName evidence="9">Cytochrome P</fullName>
    </submittedName>
</protein>
<keyword evidence="5" id="KW-0560">Oxidoreductase</keyword>
<evidence type="ECO:0000256" key="4">
    <source>
        <dbReference type="ARBA" id="ARBA00022723"/>
    </source>
</evidence>
<evidence type="ECO:0000256" key="2">
    <source>
        <dbReference type="ARBA" id="ARBA00010617"/>
    </source>
</evidence>